<feature type="domain" description="SCP" evidence="3">
    <location>
        <begin position="59"/>
        <end position="202"/>
    </location>
</feature>
<dbReference type="InterPro" id="IPR036426">
    <property type="entry name" value="Bulb-type_lectin_dom_sf"/>
</dbReference>
<reference evidence="4 5" key="1">
    <citation type="submission" date="2023-05" db="EMBL/GenBank/DDBJ databases">
        <title>A 100% complete, gapless, phased diploid assembly of the Scenedesmus obliquus UTEX 3031 genome.</title>
        <authorList>
            <person name="Biondi T.C."/>
            <person name="Hanschen E.R."/>
            <person name="Kwon T."/>
            <person name="Eng W."/>
            <person name="Kruse C.P.S."/>
            <person name="Koehler S.I."/>
            <person name="Kunde Y."/>
            <person name="Gleasner C.D."/>
            <person name="You Mak K.T."/>
            <person name="Polle J."/>
            <person name="Hovde B.T."/>
            <person name="Starkenburg S.R."/>
        </authorList>
    </citation>
    <scope>NUCLEOTIDE SEQUENCE [LARGE SCALE GENOMIC DNA]</scope>
    <source>
        <strain evidence="4 5">DOE0152z</strain>
    </source>
</reference>
<feature type="chain" id="PRO_5045072578" description="SCP domain-containing protein" evidence="2">
    <location>
        <begin position="19"/>
        <end position="379"/>
    </location>
</feature>
<organism evidence="4 5">
    <name type="scientific">Tetradesmus obliquus</name>
    <name type="common">Green alga</name>
    <name type="synonym">Acutodesmus obliquus</name>
    <dbReference type="NCBI Taxonomy" id="3088"/>
    <lineage>
        <taxon>Eukaryota</taxon>
        <taxon>Viridiplantae</taxon>
        <taxon>Chlorophyta</taxon>
        <taxon>core chlorophytes</taxon>
        <taxon>Chlorophyceae</taxon>
        <taxon>CS clade</taxon>
        <taxon>Sphaeropleales</taxon>
        <taxon>Scenedesmaceae</taxon>
        <taxon>Tetradesmus</taxon>
    </lineage>
</organism>
<feature type="region of interest" description="Disordered" evidence="1">
    <location>
        <begin position="201"/>
        <end position="249"/>
    </location>
</feature>
<dbReference type="Proteomes" id="UP001244341">
    <property type="component" value="Chromosome 15b"/>
</dbReference>
<protein>
    <recommendedName>
        <fullName evidence="3">SCP domain-containing protein</fullName>
    </recommendedName>
</protein>
<evidence type="ECO:0000256" key="2">
    <source>
        <dbReference type="SAM" id="SignalP"/>
    </source>
</evidence>
<evidence type="ECO:0000313" key="4">
    <source>
        <dbReference type="EMBL" id="WIA22724.1"/>
    </source>
</evidence>
<dbReference type="SUPFAM" id="SSF55797">
    <property type="entry name" value="PR-1-like"/>
    <property type="match status" value="1"/>
</dbReference>
<dbReference type="SMART" id="SM00198">
    <property type="entry name" value="SCP"/>
    <property type="match status" value="1"/>
</dbReference>
<evidence type="ECO:0000313" key="5">
    <source>
        <dbReference type="Proteomes" id="UP001244341"/>
    </source>
</evidence>
<dbReference type="Gene3D" id="3.40.33.10">
    <property type="entry name" value="CAP"/>
    <property type="match status" value="1"/>
</dbReference>
<dbReference type="InterPro" id="IPR014044">
    <property type="entry name" value="CAP_dom"/>
</dbReference>
<accession>A0ABY8UMV0</accession>
<feature type="signal peptide" evidence="2">
    <location>
        <begin position="1"/>
        <end position="18"/>
    </location>
</feature>
<proteinExistence type="predicted"/>
<sequence length="379" mass="40262">MDLAMLTLLVLLLAAADARQFAESSGSASVPATQRFRASAGDTQAAAATQPSAGSPAPELYKDILQMHNDYREMHDASYLSWSADLATAAAAATQPCVFKHSGQEYGENIYATWGDGVPDEAALTEALKYAITGWYGEVSKYDYSNPGFAMGTGHFTQVVWIGTTLLGCHVRSCPALTGVEGNPVQGIIIACEYDPPGNHMGKFQSNVKPKTNTPPGGNSPSPKPVVRSPSPSPRPVTPSPKPLPEPKFTFGSSLSVDDVLTPGTCLLSDNEKYRLCVNTFGSITVQYGRSDTRTRWTNAMPLADKTNAKRPYSLFVSEYNMVTVEDGEGNPVLMMAAPGDPAGQVSFKLRDDGKAAILDEDGNCLVAWGTVPGQPAGC</sequence>
<dbReference type="InterPro" id="IPR001283">
    <property type="entry name" value="CRISP-related"/>
</dbReference>
<dbReference type="PRINTS" id="PR00837">
    <property type="entry name" value="V5TPXLIKE"/>
</dbReference>
<dbReference type="PROSITE" id="PS01009">
    <property type="entry name" value="CRISP_1"/>
    <property type="match status" value="1"/>
</dbReference>
<dbReference type="Pfam" id="PF00188">
    <property type="entry name" value="CAP"/>
    <property type="match status" value="1"/>
</dbReference>
<keyword evidence="5" id="KW-1185">Reference proteome</keyword>
<dbReference type="Gene3D" id="2.90.10.10">
    <property type="entry name" value="Bulb-type lectin domain"/>
    <property type="match status" value="1"/>
</dbReference>
<feature type="compositionally biased region" description="Polar residues" evidence="1">
    <location>
        <begin position="204"/>
        <end position="219"/>
    </location>
</feature>
<dbReference type="PANTHER" id="PTHR10334">
    <property type="entry name" value="CYSTEINE-RICH SECRETORY PROTEIN-RELATED"/>
    <property type="match status" value="1"/>
</dbReference>
<evidence type="ECO:0000259" key="3">
    <source>
        <dbReference type="SMART" id="SM00198"/>
    </source>
</evidence>
<feature type="compositionally biased region" description="Pro residues" evidence="1">
    <location>
        <begin position="231"/>
        <end position="246"/>
    </location>
</feature>
<dbReference type="EMBL" id="CP126222">
    <property type="protein sequence ID" value="WIA22724.1"/>
    <property type="molecule type" value="Genomic_DNA"/>
</dbReference>
<dbReference type="InterPro" id="IPR018244">
    <property type="entry name" value="Allrgn_V5/Tpx1_CS"/>
</dbReference>
<name>A0ABY8UMV0_TETOB</name>
<dbReference type="InterPro" id="IPR035940">
    <property type="entry name" value="CAP_sf"/>
</dbReference>
<keyword evidence="2" id="KW-0732">Signal</keyword>
<evidence type="ECO:0000256" key="1">
    <source>
        <dbReference type="SAM" id="MobiDB-lite"/>
    </source>
</evidence>
<gene>
    <name evidence="4" type="ORF">OEZ85_001128</name>
</gene>